<evidence type="ECO:0000313" key="1">
    <source>
        <dbReference type="EMBL" id="RRT46179.1"/>
    </source>
</evidence>
<reference evidence="1 2" key="1">
    <citation type="journal article" date="2014" name="Agronomy (Basel)">
        <title>A Draft Genome Sequence for Ensete ventricosum, the Drought-Tolerant Tree Against Hunger.</title>
        <authorList>
            <person name="Harrison J."/>
            <person name="Moore K.A."/>
            <person name="Paszkiewicz K."/>
            <person name="Jones T."/>
            <person name="Grant M."/>
            <person name="Ambacheew D."/>
            <person name="Muzemil S."/>
            <person name="Studholme D.J."/>
        </authorList>
    </citation>
    <scope>NUCLEOTIDE SEQUENCE [LARGE SCALE GENOMIC DNA]</scope>
</reference>
<dbReference type="EMBL" id="AMZH03015363">
    <property type="protein sequence ID" value="RRT46179.1"/>
    <property type="molecule type" value="Genomic_DNA"/>
</dbReference>
<name>A0A426Y338_ENSVE</name>
<comment type="caution">
    <text evidence="1">The sequence shown here is derived from an EMBL/GenBank/DDBJ whole genome shotgun (WGS) entry which is preliminary data.</text>
</comment>
<protein>
    <submittedName>
        <fullName evidence="1">Uncharacterized protein</fullName>
    </submittedName>
</protein>
<organism evidence="1 2">
    <name type="scientific">Ensete ventricosum</name>
    <name type="common">Abyssinian banana</name>
    <name type="synonym">Musa ensete</name>
    <dbReference type="NCBI Taxonomy" id="4639"/>
    <lineage>
        <taxon>Eukaryota</taxon>
        <taxon>Viridiplantae</taxon>
        <taxon>Streptophyta</taxon>
        <taxon>Embryophyta</taxon>
        <taxon>Tracheophyta</taxon>
        <taxon>Spermatophyta</taxon>
        <taxon>Magnoliopsida</taxon>
        <taxon>Liliopsida</taxon>
        <taxon>Zingiberales</taxon>
        <taxon>Musaceae</taxon>
        <taxon>Ensete</taxon>
    </lineage>
</organism>
<evidence type="ECO:0000313" key="2">
    <source>
        <dbReference type="Proteomes" id="UP000287651"/>
    </source>
</evidence>
<accession>A0A426Y338</accession>
<proteinExistence type="predicted"/>
<dbReference type="Proteomes" id="UP000287651">
    <property type="component" value="Unassembled WGS sequence"/>
</dbReference>
<gene>
    <name evidence="1" type="ORF">B296_00053407</name>
</gene>
<dbReference type="PANTHER" id="PTHR48475">
    <property type="entry name" value="RIBONUCLEASE H"/>
    <property type="match status" value="1"/>
</dbReference>
<dbReference type="PANTHER" id="PTHR48475:SF2">
    <property type="entry name" value="RIBONUCLEASE H"/>
    <property type="match status" value="1"/>
</dbReference>
<sequence length="119" mass="13658">MGESPFNLAFRTEADLPPEVVFPTSRVEHFNPGASETSLRENLDLVKELRTEAHLWSLHYRMAIARLYNRKVRPWLVNDNDLVLRKAMVSDLKHSHDMLALRWEGPYVSSGPSEMGLTP</sequence>
<dbReference type="AlphaFoldDB" id="A0A426Y338"/>